<dbReference type="SUPFAM" id="SSF143631">
    <property type="entry name" value="ApbE-like"/>
    <property type="match status" value="1"/>
</dbReference>
<evidence type="ECO:0000313" key="1">
    <source>
        <dbReference type="EMBL" id="MBH0236537.1"/>
    </source>
</evidence>
<dbReference type="InterPro" id="IPR003374">
    <property type="entry name" value="ApbE-like_sf"/>
</dbReference>
<comment type="caution">
    <text evidence="1">The sequence shown here is derived from an EMBL/GenBank/DDBJ whole genome shotgun (WGS) entry which is preliminary data.</text>
</comment>
<accession>A0A931HY39</accession>
<gene>
    <name evidence="1" type="ORF">I5731_01760</name>
</gene>
<dbReference type="InterPro" id="IPR007183">
    <property type="entry name" value="UPF0280"/>
</dbReference>
<dbReference type="PIRSF" id="PIRSF006421">
    <property type="entry name" value="UCP006421"/>
    <property type="match status" value="1"/>
</dbReference>
<dbReference type="Gene3D" id="3.10.520.10">
    <property type="entry name" value="ApbE-like domains"/>
    <property type="match status" value="1"/>
</dbReference>
<name>A0A931HY39_9HYPH</name>
<sequence>MFDPPIARLLPDGRRLHLGEGPIDLVIRADGAPEAVAAAYRAAAQRFEGLLAELCDELPLLRSPVLAGTPVPEGPVARRMHRAVAPFAERMFITPMAAVAGAVADEILAAIVAAGPLERAFVNNGGDIALHLAPGASLSAGLVDRPDRAQLFGRTEIAHADPVRGIATSGRHGRSFSLGIADAVTVLAGTAAAADAAATMIANAVDLPGHPAVTRVPANELQPDSDLGSLRVTRAVGPLGAAEIDAALARGLAAALQFRTDGLIAEAALHLAGTTRTTGPALPAGTDRRTLIHA</sequence>
<dbReference type="Proteomes" id="UP000631694">
    <property type="component" value="Unassembled WGS sequence"/>
</dbReference>
<protein>
    <submittedName>
        <fullName evidence="1">UPF0280 family protein</fullName>
    </submittedName>
</protein>
<evidence type="ECO:0000313" key="2">
    <source>
        <dbReference type="Proteomes" id="UP000631694"/>
    </source>
</evidence>
<dbReference type="EMBL" id="JADZLT010000039">
    <property type="protein sequence ID" value="MBH0236537.1"/>
    <property type="molecule type" value="Genomic_DNA"/>
</dbReference>
<keyword evidence="2" id="KW-1185">Reference proteome</keyword>
<dbReference type="NCBIfam" id="NF003322">
    <property type="entry name" value="PRK04334.1-2"/>
    <property type="match status" value="1"/>
</dbReference>
<dbReference type="RefSeq" id="WP_197309642.1">
    <property type="nucleotide sequence ID" value="NZ_JADZLT010000039.1"/>
</dbReference>
<organism evidence="1 2">
    <name type="scientific">Methylobrevis albus</name>
    <dbReference type="NCBI Taxonomy" id="2793297"/>
    <lineage>
        <taxon>Bacteria</taxon>
        <taxon>Pseudomonadati</taxon>
        <taxon>Pseudomonadota</taxon>
        <taxon>Alphaproteobacteria</taxon>
        <taxon>Hyphomicrobiales</taxon>
        <taxon>Pleomorphomonadaceae</taxon>
        <taxon>Methylobrevis</taxon>
    </lineage>
</organism>
<proteinExistence type="predicted"/>
<dbReference type="AlphaFoldDB" id="A0A931HY39"/>
<reference evidence="1" key="1">
    <citation type="submission" date="2020-12" db="EMBL/GenBank/DDBJ databases">
        <title>Methylobrevis albus sp. nov., isolated from fresh water lack sediment.</title>
        <authorList>
            <person name="Zou Q."/>
        </authorList>
    </citation>
    <scope>NUCLEOTIDE SEQUENCE</scope>
    <source>
        <strain evidence="1">L22</strain>
    </source>
</reference>